<protein>
    <submittedName>
        <fullName evidence="1">Uncharacterized protein</fullName>
    </submittedName>
</protein>
<dbReference type="Proteomes" id="UP000821845">
    <property type="component" value="Chromosome 4"/>
</dbReference>
<evidence type="ECO:0000313" key="1">
    <source>
        <dbReference type="EMBL" id="KAH6934484.1"/>
    </source>
</evidence>
<comment type="caution">
    <text evidence="1">The sequence shown here is derived from an EMBL/GenBank/DDBJ whole genome shotgun (WGS) entry which is preliminary data.</text>
</comment>
<reference evidence="1" key="1">
    <citation type="submission" date="2020-05" db="EMBL/GenBank/DDBJ databases">
        <title>Large-scale comparative analyses of tick genomes elucidate their genetic diversity and vector capacities.</title>
        <authorList>
            <person name="Jia N."/>
            <person name="Wang J."/>
            <person name="Shi W."/>
            <person name="Du L."/>
            <person name="Sun Y."/>
            <person name="Zhan W."/>
            <person name="Jiang J."/>
            <person name="Wang Q."/>
            <person name="Zhang B."/>
            <person name="Ji P."/>
            <person name="Sakyi L.B."/>
            <person name="Cui X."/>
            <person name="Yuan T."/>
            <person name="Jiang B."/>
            <person name="Yang W."/>
            <person name="Lam T.T.-Y."/>
            <person name="Chang Q."/>
            <person name="Ding S."/>
            <person name="Wang X."/>
            <person name="Zhu J."/>
            <person name="Ruan X."/>
            <person name="Zhao L."/>
            <person name="Wei J."/>
            <person name="Que T."/>
            <person name="Du C."/>
            <person name="Cheng J."/>
            <person name="Dai P."/>
            <person name="Han X."/>
            <person name="Huang E."/>
            <person name="Gao Y."/>
            <person name="Liu J."/>
            <person name="Shao H."/>
            <person name="Ye R."/>
            <person name="Li L."/>
            <person name="Wei W."/>
            <person name="Wang X."/>
            <person name="Wang C."/>
            <person name="Yang T."/>
            <person name="Huo Q."/>
            <person name="Li W."/>
            <person name="Guo W."/>
            <person name="Chen H."/>
            <person name="Zhou L."/>
            <person name="Ni X."/>
            <person name="Tian J."/>
            <person name="Zhou Y."/>
            <person name="Sheng Y."/>
            <person name="Liu T."/>
            <person name="Pan Y."/>
            <person name="Xia L."/>
            <person name="Li J."/>
            <person name="Zhao F."/>
            <person name="Cao W."/>
        </authorList>
    </citation>
    <scope>NUCLEOTIDE SEQUENCE</scope>
    <source>
        <strain evidence="1">Hyas-2018</strain>
    </source>
</reference>
<gene>
    <name evidence="1" type="ORF">HPB50_024556</name>
</gene>
<dbReference type="EMBL" id="CM023484">
    <property type="protein sequence ID" value="KAH6934484.1"/>
    <property type="molecule type" value="Genomic_DNA"/>
</dbReference>
<name>A0ACB7SKN5_HYAAI</name>
<proteinExistence type="predicted"/>
<accession>A0ACB7SKN5</accession>
<organism evidence="1 2">
    <name type="scientific">Hyalomma asiaticum</name>
    <name type="common">Tick</name>
    <dbReference type="NCBI Taxonomy" id="266040"/>
    <lineage>
        <taxon>Eukaryota</taxon>
        <taxon>Metazoa</taxon>
        <taxon>Ecdysozoa</taxon>
        <taxon>Arthropoda</taxon>
        <taxon>Chelicerata</taxon>
        <taxon>Arachnida</taxon>
        <taxon>Acari</taxon>
        <taxon>Parasitiformes</taxon>
        <taxon>Ixodida</taxon>
        <taxon>Ixodoidea</taxon>
        <taxon>Ixodidae</taxon>
        <taxon>Hyalomminae</taxon>
        <taxon>Hyalomma</taxon>
    </lineage>
</organism>
<evidence type="ECO:0000313" key="2">
    <source>
        <dbReference type="Proteomes" id="UP000821845"/>
    </source>
</evidence>
<sequence>MPRRRSGARGQQAQSTGPPPSKLGGVMGFVCTKHVLAVTVACIATHLWTRVWTQASSAIDSLDPDISRNVSQIIADKGYPVEEYEVVTSDGFVLSMQRVPRGVKTGSKKNAAGAKKVAFLLHYLLGSSADWVINYPEQSLPYLLADAGYDVWLGNVRGNTYSRHLRYKRHDKDFWDFCFDEMAAYDLPAMLDFVLNKTGQEKLYYVGHSQGCLVLFGLLAERPEYNDKIELFAAMAPVTTVTYMRSPIRYLAPFVENAGALFALFGEYDFLPSSPLMRLVAGTLCQFEESRSLCENTIFFICGPEGPQLNKVYIRSGSDD</sequence>
<keyword evidence="2" id="KW-1185">Reference proteome</keyword>